<dbReference type="InterPro" id="IPR015424">
    <property type="entry name" value="PyrdxlP-dep_Trfase"/>
</dbReference>
<dbReference type="PANTHER" id="PTHR43807">
    <property type="entry name" value="FI04487P"/>
    <property type="match status" value="1"/>
</dbReference>
<keyword evidence="3 5" id="KW-0808">Transferase</keyword>
<evidence type="ECO:0000313" key="8">
    <source>
        <dbReference type="Proteomes" id="UP001206692"/>
    </source>
</evidence>
<dbReference type="InterPro" id="IPR004839">
    <property type="entry name" value="Aminotransferase_I/II_large"/>
</dbReference>
<dbReference type="Gene3D" id="3.90.1150.10">
    <property type="entry name" value="Aspartate Aminotransferase, domain 1"/>
    <property type="match status" value="1"/>
</dbReference>
<organism evidence="7 8">
    <name type="scientific">Megasphaera massiliensis</name>
    <dbReference type="NCBI Taxonomy" id="1232428"/>
    <lineage>
        <taxon>Bacteria</taxon>
        <taxon>Bacillati</taxon>
        <taxon>Bacillota</taxon>
        <taxon>Negativicutes</taxon>
        <taxon>Veillonellales</taxon>
        <taxon>Veillonellaceae</taxon>
        <taxon>Megasphaera</taxon>
    </lineage>
</organism>
<dbReference type="EC" id="2.6.1.-" evidence="5"/>
<evidence type="ECO:0000256" key="3">
    <source>
        <dbReference type="ARBA" id="ARBA00022679"/>
    </source>
</evidence>
<keyword evidence="4" id="KW-0663">Pyridoxal phosphate</keyword>
<comment type="cofactor">
    <cofactor evidence="1 5">
        <name>pyridoxal 5'-phosphate</name>
        <dbReference type="ChEBI" id="CHEBI:597326"/>
    </cofactor>
</comment>
<dbReference type="Gene3D" id="3.40.640.10">
    <property type="entry name" value="Type I PLP-dependent aspartate aminotransferase-like (Major domain)"/>
    <property type="match status" value="1"/>
</dbReference>
<keyword evidence="8" id="KW-1185">Reference proteome</keyword>
<evidence type="ECO:0000313" key="7">
    <source>
        <dbReference type="EMBL" id="MCQ5341855.1"/>
    </source>
</evidence>
<evidence type="ECO:0000259" key="6">
    <source>
        <dbReference type="Pfam" id="PF00155"/>
    </source>
</evidence>
<gene>
    <name evidence="7" type="ORF">NE675_02220</name>
</gene>
<dbReference type="Pfam" id="PF00155">
    <property type="entry name" value="Aminotran_1_2"/>
    <property type="match status" value="1"/>
</dbReference>
<evidence type="ECO:0000256" key="2">
    <source>
        <dbReference type="ARBA" id="ARBA00022576"/>
    </source>
</evidence>
<sequence>MPTISQKINLFTDSAIARMSKVAEACGAINLSEGFPDFPPPKAMLDRLAEVAAAGPHQYSLDNGAENLRRALADYRKLFTGQTLDPETEIVVTCGGTEALMTAMMAIVDPGDKVILFSPFYEAYATDALLCGAEPIYVSLTGDDYTFDADELEAAFKQRPKAIFICNPSNPCGKVFSKDELLTIASLVEKYDTFAVIDEVYEHIVYEPTEYTYFSTLPGMYERTISCGSLSKTYSITGWRLGYIFAPPVVTDAIKKLHVYLTISAPSPLQEAAVTGLHFGLDYYQGLRELYRKKRDFVIDSLDAIGITHNVPQGAFYMLLDIGAYGYDDDEAFCRDLAEKIGVALVPASTFFKEPVHHLARLQFAVRDETLKEAMHRLEGIHKLKK</sequence>
<comment type="similarity">
    <text evidence="5">Belongs to the class-I pyridoxal-phosphate-dependent aminotransferase family.</text>
</comment>
<accession>A0ABT1SRA8</accession>
<dbReference type="InterPro" id="IPR015422">
    <property type="entry name" value="PyrdxlP-dep_Trfase_small"/>
</dbReference>
<dbReference type="PANTHER" id="PTHR43807:SF20">
    <property type="entry name" value="FI04487P"/>
    <property type="match status" value="1"/>
</dbReference>
<evidence type="ECO:0000256" key="1">
    <source>
        <dbReference type="ARBA" id="ARBA00001933"/>
    </source>
</evidence>
<dbReference type="InterPro" id="IPR015421">
    <property type="entry name" value="PyrdxlP-dep_Trfase_major"/>
</dbReference>
<proteinExistence type="inferred from homology"/>
<dbReference type="InterPro" id="IPR051326">
    <property type="entry name" value="Kynurenine-oxoglutarate_AT"/>
</dbReference>
<dbReference type="InterPro" id="IPR004838">
    <property type="entry name" value="NHTrfase_class1_PyrdxlP-BS"/>
</dbReference>
<dbReference type="RefSeq" id="WP_082709389.1">
    <property type="nucleotide sequence ID" value="NZ_JAJCIO010000002.1"/>
</dbReference>
<evidence type="ECO:0000256" key="5">
    <source>
        <dbReference type="RuleBase" id="RU000481"/>
    </source>
</evidence>
<reference evidence="7 8" key="1">
    <citation type="submission" date="2022-06" db="EMBL/GenBank/DDBJ databases">
        <title>Isolation of gut microbiota from human fecal samples.</title>
        <authorList>
            <person name="Pamer E.G."/>
            <person name="Barat B."/>
            <person name="Waligurski E."/>
            <person name="Medina S."/>
            <person name="Paddock L."/>
            <person name="Mostad J."/>
        </authorList>
    </citation>
    <scope>NUCLEOTIDE SEQUENCE [LARGE SCALE GENOMIC DNA]</scope>
    <source>
        <strain evidence="7 8">DFI.1.1</strain>
    </source>
</reference>
<dbReference type="Proteomes" id="UP001206692">
    <property type="component" value="Unassembled WGS sequence"/>
</dbReference>
<dbReference type="SUPFAM" id="SSF53383">
    <property type="entry name" value="PLP-dependent transferases"/>
    <property type="match status" value="1"/>
</dbReference>
<keyword evidence="2 5" id="KW-0032">Aminotransferase</keyword>
<dbReference type="PRINTS" id="PR00753">
    <property type="entry name" value="ACCSYNTHASE"/>
</dbReference>
<protein>
    <recommendedName>
        <fullName evidence="5">Aminotransferase</fullName>
        <ecNumber evidence="5">2.6.1.-</ecNumber>
    </recommendedName>
</protein>
<evidence type="ECO:0000256" key="4">
    <source>
        <dbReference type="ARBA" id="ARBA00022898"/>
    </source>
</evidence>
<dbReference type="GO" id="GO:0008483">
    <property type="term" value="F:transaminase activity"/>
    <property type="evidence" value="ECO:0007669"/>
    <property type="project" value="UniProtKB-KW"/>
</dbReference>
<name>A0ABT1SRA8_9FIRM</name>
<comment type="caution">
    <text evidence="7">The sequence shown here is derived from an EMBL/GenBank/DDBJ whole genome shotgun (WGS) entry which is preliminary data.</text>
</comment>
<dbReference type="CDD" id="cd00609">
    <property type="entry name" value="AAT_like"/>
    <property type="match status" value="1"/>
</dbReference>
<feature type="domain" description="Aminotransferase class I/classII large" evidence="6">
    <location>
        <begin position="29"/>
        <end position="378"/>
    </location>
</feature>
<dbReference type="EMBL" id="JANGEW010000002">
    <property type="protein sequence ID" value="MCQ5341855.1"/>
    <property type="molecule type" value="Genomic_DNA"/>
</dbReference>
<dbReference type="PROSITE" id="PS00105">
    <property type="entry name" value="AA_TRANSFER_CLASS_1"/>
    <property type="match status" value="1"/>
</dbReference>